<name>A0A815QTZ6_9BILA</name>
<sequence>MLARAIFVLGRIRHDLLTYHCRRITALKDNEEYDVNNSYTLKAFIKELGSAIEDDTRIRFIEKLNTLQDAARKALQAVKKLLAQSLPV</sequence>
<dbReference type="Proteomes" id="UP000681722">
    <property type="component" value="Unassembled WGS sequence"/>
</dbReference>
<evidence type="ECO:0000313" key="1">
    <source>
        <dbReference type="EMBL" id="CAF1467820.1"/>
    </source>
</evidence>
<comment type="caution">
    <text evidence="1">The sequence shown here is derived from an EMBL/GenBank/DDBJ whole genome shotgun (WGS) entry which is preliminary data.</text>
</comment>
<evidence type="ECO:0000313" key="2">
    <source>
        <dbReference type="EMBL" id="CAF4336495.1"/>
    </source>
</evidence>
<reference evidence="1" key="1">
    <citation type="submission" date="2021-02" db="EMBL/GenBank/DDBJ databases">
        <authorList>
            <person name="Nowell W R."/>
        </authorList>
    </citation>
    <scope>NUCLEOTIDE SEQUENCE</scope>
</reference>
<proteinExistence type="predicted"/>
<accession>A0A815QTZ6</accession>
<gene>
    <name evidence="1" type="ORF">GPM918_LOCUS35345</name>
    <name evidence="2" type="ORF">SRO942_LOCUS36064</name>
</gene>
<dbReference type="EMBL" id="CAJNOQ010020387">
    <property type="protein sequence ID" value="CAF1467820.1"/>
    <property type="molecule type" value="Genomic_DNA"/>
</dbReference>
<dbReference type="AlphaFoldDB" id="A0A815QTZ6"/>
<protein>
    <submittedName>
        <fullName evidence="1">Uncharacterized protein</fullName>
    </submittedName>
</protein>
<keyword evidence="3" id="KW-1185">Reference proteome</keyword>
<evidence type="ECO:0000313" key="3">
    <source>
        <dbReference type="Proteomes" id="UP000663829"/>
    </source>
</evidence>
<dbReference type="EMBL" id="CAJOBC010085853">
    <property type="protein sequence ID" value="CAF4336495.1"/>
    <property type="molecule type" value="Genomic_DNA"/>
</dbReference>
<organism evidence="1 3">
    <name type="scientific">Didymodactylos carnosus</name>
    <dbReference type="NCBI Taxonomy" id="1234261"/>
    <lineage>
        <taxon>Eukaryota</taxon>
        <taxon>Metazoa</taxon>
        <taxon>Spiralia</taxon>
        <taxon>Gnathifera</taxon>
        <taxon>Rotifera</taxon>
        <taxon>Eurotatoria</taxon>
        <taxon>Bdelloidea</taxon>
        <taxon>Philodinida</taxon>
        <taxon>Philodinidae</taxon>
        <taxon>Didymodactylos</taxon>
    </lineage>
</organism>
<dbReference type="Proteomes" id="UP000663829">
    <property type="component" value="Unassembled WGS sequence"/>
</dbReference>